<feature type="transmembrane region" description="Helical" evidence="13">
    <location>
        <begin position="443"/>
        <end position="463"/>
    </location>
</feature>
<gene>
    <name evidence="16" type="primary">lysP_1</name>
    <name evidence="16" type="ORF">NCTC7307_01797</name>
</gene>
<feature type="transmembrane region" description="Helical" evidence="13">
    <location>
        <begin position="483"/>
        <end position="503"/>
    </location>
</feature>
<keyword evidence="9 13" id="KW-0472">Membrane</keyword>
<dbReference type="GO" id="GO:0005886">
    <property type="term" value="C:plasma membrane"/>
    <property type="evidence" value="ECO:0007669"/>
    <property type="project" value="UniProtKB-SubCell"/>
</dbReference>
<feature type="domain" description="Amino acid permease/ SLC12A" evidence="14">
    <location>
        <begin position="379"/>
        <end position="786"/>
    </location>
</feature>
<evidence type="ECO:0000256" key="9">
    <source>
        <dbReference type="ARBA" id="ARBA00023136"/>
    </source>
</evidence>
<comment type="similarity">
    <text evidence="3">Belongs to the alanine racemase family.</text>
</comment>
<dbReference type="Proteomes" id="UP000248731">
    <property type="component" value="Chromosome 1"/>
</dbReference>
<name>A0A2X4W7J7_SALER</name>
<feature type="transmembrane region" description="Helical" evidence="13">
    <location>
        <begin position="792"/>
        <end position="811"/>
    </location>
</feature>
<dbReference type="GO" id="GO:0050157">
    <property type="term" value="F:ornithine racemase activity"/>
    <property type="evidence" value="ECO:0007669"/>
    <property type="project" value="UniProtKB-EC"/>
</dbReference>
<dbReference type="PANTHER" id="PTHR43495:SF5">
    <property type="entry name" value="GAMMA-AMINOBUTYRIC ACID PERMEASE"/>
    <property type="match status" value="1"/>
</dbReference>
<keyword evidence="8 13" id="KW-1133">Transmembrane helix</keyword>
<dbReference type="PANTHER" id="PTHR43495">
    <property type="entry name" value="GABA PERMEASE"/>
    <property type="match status" value="1"/>
</dbReference>
<reference evidence="16 17" key="1">
    <citation type="submission" date="2018-06" db="EMBL/GenBank/DDBJ databases">
        <authorList>
            <consortium name="Pathogen Informatics"/>
            <person name="Doyle S."/>
        </authorList>
    </citation>
    <scope>NUCLEOTIDE SEQUENCE [LARGE SCALE GENOMIC DNA]</scope>
    <source>
        <strain evidence="16 17">NCTC7307</strain>
    </source>
</reference>
<dbReference type="InterPro" id="IPR001608">
    <property type="entry name" value="Ala_racemase_N"/>
</dbReference>
<feature type="transmembrane region" description="Helical" evidence="13">
    <location>
        <begin position="380"/>
        <end position="398"/>
    </location>
</feature>
<feature type="transmembrane region" description="Helical" evidence="13">
    <location>
        <begin position="764"/>
        <end position="786"/>
    </location>
</feature>
<sequence>MYMPVLEINLHKLEENARTEKTLLASSGIEVMAVNKVFDGCVETAQAVFNGGITVIAESRTYNLKKIRETGCTTCLLRSPCLSEIEDVVRYADISLNSEPVVLRALSHEAQRQGKTHQVLLMVDMGDLREGIWFSEYQRILETITLIADLPALELYGLGTNFNCYGTVLPTVKNGEDFLALAARLEADSGIPVRRLSAGNCTSYHLLDKGIWPHGLNHLRIGGLHEFGIEYVDMKYLNEFHHSAKPVDKACSDMYILEAEIIELNSKPTVPVGELGVDAFLQSKTFVDRGIRRRALLAFGRQDVPSDNCVPCDDAITILGQTSDHTLVDIEDCRQPLKVGDVVRFELDYTGLLMACQTKRHRLEVYALTHNRRAVSRRHLLLMSLGGTIGTGLFIGIAEPLSSVGPAGALLAYLFAGAIMLATMMCLDELSCAFPHSGSFQHYALMIMPSPVWSYTIGWLYWFSWDFSLAADLTAAGFIAHQFFPAVPVYIFCLAILLILTVINFTSAKSFGDANTGFRPLKFSLSYCLSVAGGVMIYSLMGYSDWHPTLKTDGMWFPHGWEQIVVCMTIVIYSFQGGELVGNTAGETESPHIILPKVILGIGLRIILFYSLAIAVLALVYPHKLAPNGQSPFVWVFSHAGIPGADTLMTLVIFSAAVSAANSAIYASSRMLWSMAGDRFAPACFGKTNGGGVPVYAILITVLLALVSLLTRYIPAQQFYLYLIASTGQVGCLAWITIGWCQYRFRQSVRNGTYASDLLRYRSSLFPWTARFVIITNFAIMVGTWFSEQGGVIMLVELAFMTGILLSWYLFRPTLSRLRNTVG</sequence>
<feature type="transmembrane region" description="Helical" evidence="13">
    <location>
        <begin position="641"/>
        <end position="665"/>
    </location>
</feature>
<dbReference type="AlphaFoldDB" id="A0A2X4W7J7"/>
<feature type="transmembrane region" description="Helical" evidence="13">
    <location>
        <begin position="598"/>
        <end position="621"/>
    </location>
</feature>
<accession>A0A2X4W7J7</accession>
<evidence type="ECO:0000256" key="8">
    <source>
        <dbReference type="ARBA" id="ARBA00022989"/>
    </source>
</evidence>
<evidence type="ECO:0000256" key="2">
    <source>
        <dbReference type="ARBA" id="ARBA00004429"/>
    </source>
</evidence>
<dbReference type="SUPFAM" id="SSF51419">
    <property type="entry name" value="PLP-binding barrel"/>
    <property type="match status" value="1"/>
</dbReference>
<keyword evidence="6 13" id="KW-0812">Transmembrane</keyword>
<feature type="domain" description="Alanine racemase N-terminal" evidence="15">
    <location>
        <begin position="8"/>
        <end position="222"/>
    </location>
</feature>
<dbReference type="InterPro" id="IPR004841">
    <property type="entry name" value="AA-permease/SLC12A_dom"/>
</dbReference>
<protein>
    <recommendedName>
        <fullName evidence="12">ornithine racemase</fullName>
        <ecNumber evidence="12">5.1.1.12</ecNumber>
    </recommendedName>
</protein>
<proteinExistence type="inferred from homology"/>
<dbReference type="FunFam" id="3.20.20.10:FF:000013">
    <property type="entry name" value="Alanine/ornithine racemase family PLP-dependent enzyme"/>
    <property type="match status" value="1"/>
</dbReference>
<evidence type="ECO:0000256" key="10">
    <source>
        <dbReference type="ARBA" id="ARBA00023235"/>
    </source>
</evidence>
<keyword evidence="17" id="KW-1185">Reference proteome</keyword>
<evidence type="ECO:0000259" key="15">
    <source>
        <dbReference type="Pfam" id="PF01168"/>
    </source>
</evidence>
<evidence type="ECO:0000256" key="5">
    <source>
        <dbReference type="ARBA" id="ARBA00022448"/>
    </source>
</evidence>
<dbReference type="EC" id="5.1.1.12" evidence="12"/>
<feature type="transmembrane region" description="Helical" evidence="13">
    <location>
        <begin position="410"/>
        <end position="431"/>
    </location>
</feature>
<keyword evidence="10" id="KW-0413">Isomerase</keyword>
<feature type="transmembrane region" description="Helical" evidence="13">
    <location>
        <begin position="563"/>
        <end position="586"/>
    </location>
</feature>
<dbReference type="GO" id="GO:0055085">
    <property type="term" value="P:transmembrane transport"/>
    <property type="evidence" value="ECO:0007669"/>
    <property type="project" value="InterPro"/>
</dbReference>
<dbReference type="CDD" id="cd06815">
    <property type="entry name" value="PLPDE_III_AR_like_1"/>
    <property type="match status" value="1"/>
</dbReference>
<dbReference type="FunFam" id="1.20.1740.10:FF:000001">
    <property type="entry name" value="Amino acid permease"/>
    <property type="match status" value="1"/>
</dbReference>
<dbReference type="Gene3D" id="3.20.20.10">
    <property type="entry name" value="Alanine racemase"/>
    <property type="match status" value="1"/>
</dbReference>
<feature type="transmembrane region" description="Helical" evidence="13">
    <location>
        <begin position="695"/>
        <end position="714"/>
    </location>
</feature>
<evidence type="ECO:0000256" key="3">
    <source>
        <dbReference type="ARBA" id="ARBA00007880"/>
    </source>
</evidence>
<evidence type="ECO:0000259" key="14">
    <source>
        <dbReference type="Pfam" id="PF00324"/>
    </source>
</evidence>
<organism evidence="16 17">
    <name type="scientific">Salmonella enterica subsp. arizonae</name>
    <dbReference type="NCBI Taxonomy" id="59203"/>
    <lineage>
        <taxon>Bacteria</taxon>
        <taxon>Pseudomonadati</taxon>
        <taxon>Pseudomonadota</taxon>
        <taxon>Gammaproteobacteria</taxon>
        <taxon>Enterobacterales</taxon>
        <taxon>Enterobacteriaceae</taxon>
        <taxon>Salmonella</taxon>
    </lineage>
</organism>
<comment type="catalytic activity">
    <reaction evidence="11">
        <text>L-ornithine = D-ornithine</text>
        <dbReference type="Rhea" id="RHEA:11584"/>
        <dbReference type="ChEBI" id="CHEBI:46911"/>
        <dbReference type="ChEBI" id="CHEBI:57668"/>
        <dbReference type="EC" id="5.1.1.12"/>
    </reaction>
</comment>
<comment type="cofactor">
    <cofactor evidence="1">
        <name>pyridoxal 5'-phosphate</name>
        <dbReference type="ChEBI" id="CHEBI:597326"/>
    </cofactor>
</comment>
<evidence type="ECO:0000256" key="11">
    <source>
        <dbReference type="ARBA" id="ARBA00051193"/>
    </source>
</evidence>
<keyword evidence="7" id="KW-0663">Pyridoxal phosphate</keyword>
<evidence type="ECO:0000256" key="13">
    <source>
        <dbReference type="SAM" id="Phobius"/>
    </source>
</evidence>
<evidence type="ECO:0000256" key="6">
    <source>
        <dbReference type="ARBA" id="ARBA00022692"/>
    </source>
</evidence>
<feature type="transmembrane region" description="Helical" evidence="13">
    <location>
        <begin position="524"/>
        <end position="543"/>
    </location>
</feature>
<dbReference type="Pfam" id="PF00324">
    <property type="entry name" value="AA_permease"/>
    <property type="match status" value="1"/>
</dbReference>
<feature type="transmembrane region" description="Helical" evidence="13">
    <location>
        <begin position="720"/>
        <end position="743"/>
    </location>
</feature>
<evidence type="ECO:0000313" key="17">
    <source>
        <dbReference type="Proteomes" id="UP000248731"/>
    </source>
</evidence>
<dbReference type="Gene3D" id="1.20.1740.10">
    <property type="entry name" value="Amino acid/polyamine transporter I"/>
    <property type="match status" value="1"/>
</dbReference>
<dbReference type="InterPro" id="IPR029066">
    <property type="entry name" value="PLP-binding_barrel"/>
</dbReference>
<comment type="subunit">
    <text evidence="4">Homodimer.</text>
</comment>
<evidence type="ECO:0000256" key="12">
    <source>
        <dbReference type="ARBA" id="ARBA00066594"/>
    </source>
</evidence>
<dbReference type="Pfam" id="PF01168">
    <property type="entry name" value="Ala_racemase_N"/>
    <property type="match status" value="1"/>
</dbReference>
<keyword evidence="5" id="KW-0813">Transport</keyword>
<comment type="subcellular location">
    <subcellularLocation>
        <location evidence="2">Cell inner membrane</location>
        <topology evidence="2">Multi-pass membrane protein</topology>
    </subcellularLocation>
</comment>
<evidence type="ECO:0000313" key="16">
    <source>
        <dbReference type="EMBL" id="SQI22625.1"/>
    </source>
</evidence>
<dbReference type="EMBL" id="LS483466">
    <property type="protein sequence ID" value="SQI22625.1"/>
    <property type="molecule type" value="Genomic_DNA"/>
</dbReference>
<evidence type="ECO:0000256" key="4">
    <source>
        <dbReference type="ARBA" id="ARBA00011738"/>
    </source>
</evidence>
<evidence type="ECO:0000256" key="1">
    <source>
        <dbReference type="ARBA" id="ARBA00001933"/>
    </source>
</evidence>
<evidence type="ECO:0000256" key="7">
    <source>
        <dbReference type="ARBA" id="ARBA00022898"/>
    </source>
</evidence>